<gene>
    <name evidence="5" type="ORF">ACFPCV_31575</name>
</gene>
<reference evidence="6" key="1">
    <citation type="journal article" date="2019" name="Int. J. Syst. Evol. Microbiol.">
        <title>The Global Catalogue of Microorganisms (GCM) 10K type strain sequencing project: providing services to taxonomists for standard genome sequencing and annotation.</title>
        <authorList>
            <consortium name="The Broad Institute Genomics Platform"/>
            <consortium name="The Broad Institute Genome Sequencing Center for Infectious Disease"/>
            <person name="Wu L."/>
            <person name="Ma J."/>
        </authorList>
    </citation>
    <scope>NUCLEOTIDE SEQUENCE [LARGE SCALE GENOMIC DNA]</scope>
    <source>
        <strain evidence="6">ZS-22-S1</strain>
    </source>
</reference>
<dbReference type="InterPro" id="IPR036390">
    <property type="entry name" value="WH_DNA-bd_sf"/>
</dbReference>
<evidence type="ECO:0000256" key="2">
    <source>
        <dbReference type="ARBA" id="ARBA00023015"/>
    </source>
</evidence>
<evidence type="ECO:0000256" key="1">
    <source>
        <dbReference type="ARBA" id="ARBA00011046"/>
    </source>
</evidence>
<keyword evidence="2" id="KW-0805">Transcription regulation</keyword>
<comment type="caution">
    <text evidence="5">The sequence shown here is derived from an EMBL/GenBank/DDBJ whole genome shotgun (WGS) entry which is preliminary data.</text>
</comment>
<dbReference type="Pfam" id="PF03965">
    <property type="entry name" value="Penicillinase_R"/>
    <property type="match status" value="1"/>
</dbReference>
<evidence type="ECO:0000313" key="6">
    <source>
        <dbReference type="Proteomes" id="UP001595859"/>
    </source>
</evidence>
<dbReference type="Gene3D" id="1.10.10.10">
    <property type="entry name" value="Winged helix-like DNA-binding domain superfamily/Winged helix DNA-binding domain"/>
    <property type="match status" value="1"/>
</dbReference>
<comment type="similarity">
    <text evidence="1">Belongs to the BlaI transcriptional regulatory family.</text>
</comment>
<dbReference type="Proteomes" id="UP001595859">
    <property type="component" value="Unassembled WGS sequence"/>
</dbReference>
<proteinExistence type="inferred from homology"/>
<evidence type="ECO:0000313" key="5">
    <source>
        <dbReference type="EMBL" id="MFC4858063.1"/>
    </source>
</evidence>
<name>A0ABV9SC68_9PSEU</name>
<keyword evidence="3" id="KW-0238">DNA-binding</keyword>
<dbReference type="InterPro" id="IPR036388">
    <property type="entry name" value="WH-like_DNA-bd_sf"/>
</dbReference>
<dbReference type="EMBL" id="JBHSIS010000022">
    <property type="protein sequence ID" value="MFC4858063.1"/>
    <property type="molecule type" value="Genomic_DNA"/>
</dbReference>
<accession>A0ABV9SC68</accession>
<organism evidence="5 6">
    <name type="scientific">Actinophytocola glycyrrhizae</name>
    <dbReference type="NCBI Taxonomy" id="2044873"/>
    <lineage>
        <taxon>Bacteria</taxon>
        <taxon>Bacillati</taxon>
        <taxon>Actinomycetota</taxon>
        <taxon>Actinomycetes</taxon>
        <taxon>Pseudonocardiales</taxon>
        <taxon>Pseudonocardiaceae</taxon>
    </lineage>
</organism>
<dbReference type="RefSeq" id="WP_378060248.1">
    <property type="nucleotide sequence ID" value="NZ_JBHSIS010000022.1"/>
</dbReference>
<keyword evidence="4" id="KW-0804">Transcription</keyword>
<evidence type="ECO:0000256" key="4">
    <source>
        <dbReference type="ARBA" id="ARBA00023163"/>
    </source>
</evidence>
<dbReference type="InterPro" id="IPR005650">
    <property type="entry name" value="BlaI_family"/>
</dbReference>
<dbReference type="SUPFAM" id="SSF46785">
    <property type="entry name" value="Winged helix' DNA-binding domain"/>
    <property type="match status" value="1"/>
</dbReference>
<dbReference type="Gene3D" id="6.10.140.850">
    <property type="match status" value="1"/>
</dbReference>
<keyword evidence="6" id="KW-1185">Reference proteome</keyword>
<evidence type="ECO:0000256" key="3">
    <source>
        <dbReference type="ARBA" id="ARBA00023125"/>
    </source>
</evidence>
<sequence length="166" mass="18084">MVSLGQLERAVMEVLWDREAPAAVRDVADALAAREPAYTTVMTVLDRLAKKGFVRRQRDGRAWRYEPENSREGYVAQLMLDALALTGDRDAAPTRFARSVSDPEAAVLSQALARARRSAPAAARPQQDPLPPVVVLVGLTLVSTPPSFRCGGFLRSVVVRLSMGAR</sequence>
<protein>
    <submittedName>
        <fullName evidence="5">BlaI/MecI/CopY family transcriptional regulator</fullName>
    </submittedName>
</protein>